<gene>
    <name evidence="1" type="ORF">P1J78_09595</name>
</gene>
<name>A0AAE3T8Q9_9RHOB</name>
<keyword evidence="2" id="KW-1185">Reference proteome</keyword>
<dbReference type="Proteomes" id="UP001220964">
    <property type="component" value="Unassembled WGS sequence"/>
</dbReference>
<evidence type="ECO:0000313" key="1">
    <source>
        <dbReference type="EMBL" id="MDF0600983.1"/>
    </source>
</evidence>
<reference evidence="1" key="1">
    <citation type="submission" date="2023-03" db="EMBL/GenBank/DDBJ databases">
        <title>Multiphase analysis and comparison of six strains from genera Psychromarinibacter, Lutimaribacter, and Maritimibacter, including a novel species: Psychromarinibacter sediminicola sp. nov.</title>
        <authorList>
            <person name="Wang Y.-H."/>
            <person name="Ye M.-Q."/>
            <person name="Du Z.-J."/>
        </authorList>
    </citation>
    <scope>NUCLEOTIDE SEQUENCE</scope>
    <source>
        <strain evidence="1">C21-152</strain>
    </source>
</reference>
<sequence>MSIVVTVRIPDVDMDRVREVEKTHAEQIEKMKDALKRHGCISHRRLYREGEILDIDEWESEEGLRAFLEEMGPTIQELAKARGTGKPFDTIWQVY</sequence>
<comment type="caution">
    <text evidence="1">The sequence shown here is derived from an EMBL/GenBank/DDBJ whole genome shotgun (WGS) entry which is preliminary data.</text>
</comment>
<dbReference type="AlphaFoldDB" id="A0AAE3T8Q9"/>
<dbReference type="EMBL" id="JARGYC010000020">
    <property type="protein sequence ID" value="MDF0600983.1"/>
    <property type="molecule type" value="Genomic_DNA"/>
</dbReference>
<accession>A0AAE3T8Q9</accession>
<protein>
    <recommendedName>
        <fullName evidence="3">ABM domain-containing protein</fullName>
    </recommendedName>
</protein>
<dbReference type="RefSeq" id="WP_275567125.1">
    <property type="nucleotide sequence ID" value="NZ_JARGYC010000020.1"/>
</dbReference>
<evidence type="ECO:0008006" key="3">
    <source>
        <dbReference type="Google" id="ProtNLM"/>
    </source>
</evidence>
<evidence type="ECO:0000313" key="2">
    <source>
        <dbReference type="Proteomes" id="UP001220964"/>
    </source>
</evidence>
<proteinExistence type="predicted"/>
<organism evidence="1 2">
    <name type="scientific">Psychromarinibacter sediminicola</name>
    <dbReference type="NCBI Taxonomy" id="3033385"/>
    <lineage>
        <taxon>Bacteria</taxon>
        <taxon>Pseudomonadati</taxon>
        <taxon>Pseudomonadota</taxon>
        <taxon>Alphaproteobacteria</taxon>
        <taxon>Rhodobacterales</taxon>
        <taxon>Paracoccaceae</taxon>
        <taxon>Psychromarinibacter</taxon>
    </lineage>
</organism>